<accession>A0A6L7GLT9</accession>
<evidence type="ECO:0000256" key="5">
    <source>
        <dbReference type="ARBA" id="ARBA00022747"/>
    </source>
</evidence>
<keyword evidence="3" id="KW-0808">Transferase</keyword>
<dbReference type="GO" id="GO:0032259">
    <property type="term" value="P:methylation"/>
    <property type="evidence" value="ECO:0007669"/>
    <property type="project" value="UniProtKB-KW"/>
</dbReference>
<name>A0A6L7GLT9_9SPHN</name>
<dbReference type="EMBL" id="WTYU01000003">
    <property type="protein sequence ID" value="MXP15818.1"/>
    <property type="molecule type" value="Genomic_DNA"/>
</dbReference>
<evidence type="ECO:0000313" key="12">
    <source>
        <dbReference type="Proteomes" id="UP000473531"/>
    </source>
</evidence>
<dbReference type="GO" id="GO:0003677">
    <property type="term" value="F:DNA binding"/>
    <property type="evidence" value="ECO:0007669"/>
    <property type="project" value="UniProtKB-KW"/>
</dbReference>
<dbReference type="Gene3D" id="3.40.50.150">
    <property type="entry name" value="Vaccinia Virus protein VP39"/>
    <property type="match status" value="1"/>
</dbReference>
<proteinExistence type="inferred from homology"/>
<evidence type="ECO:0000259" key="10">
    <source>
        <dbReference type="Pfam" id="PF01555"/>
    </source>
</evidence>
<gene>
    <name evidence="11" type="ORF">GRI44_13775</name>
</gene>
<evidence type="ECO:0000256" key="1">
    <source>
        <dbReference type="ARBA" id="ARBA00010203"/>
    </source>
</evidence>
<dbReference type="InterPro" id="IPR029063">
    <property type="entry name" value="SAM-dependent_MTases_sf"/>
</dbReference>
<reference evidence="11 12" key="1">
    <citation type="submission" date="2019-12" db="EMBL/GenBank/DDBJ databases">
        <title>Genomic-based taxomic classification of the family Erythrobacteraceae.</title>
        <authorList>
            <person name="Xu L."/>
        </authorList>
    </citation>
    <scope>NUCLEOTIDE SEQUENCE [LARGE SCALE GENOMIC DNA]</scope>
    <source>
        <strain evidence="11 12">KCTC 52259</strain>
    </source>
</reference>
<keyword evidence="6" id="KW-0238">DNA-binding</keyword>
<keyword evidence="5" id="KW-0680">Restriction system</keyword>
<comment type="catalytic activity">
    <reaction evidence="7">
        <text>a 2'-deoxyadenosine in DNA + S-adenosyl-L-methionine = an N(6)-methyl-2'-deoxyadenosine in DNA + S-adenosyl-L-homocysteine + H(+)</text>
        <dbReference type="Rhea" id="RHEA:15197"/>
        <dbReference type="Rhea" id="RHEA-COMP:12418"/>
        <dbReference type="Rhea" id="RHEA-COMP:12419"/>
        <dbReference type="ChEBI" id="CHEBI:15378"/>
        <dbReference type="ChEBI" id="CHEBI:57856"/>
        <dbReference type="ChEBI" id="CHEBI:59789"/>
        <dbReference type="ChEBI" id="CHEBI:90615"/>
        <dbReference type="ChEBI" id="CHEBI:90616"/>
        <dbReference type="EC" id="2.1.1.72"/>
    </reaction>
</comment>
<keyword evidence="4" id="KW-0949">S-adenosyl-L-methionine</keyword>
<evidence type="ECO:0000256" key="7">
    <source>
        <dbReference type="ARBA" id="ARBA00047942"/>
    </source>
</evidence>
<dbReference type="GO" id="GO:0009307">
    <property type="term" value="P:DNA restriction-modification system"/>
    <property type="evidence" value="ECO:0007669"/>
    <property type="project" value="UniProtKB-KW"/>
</dbReference>
<feature type="domain" description="DNA methylase N-4/N-6" evidence="10">
    <location>
        <begin position="63"/>
        <end position="263"/>
    </location>
</feature>
<evidence type="ECO:0000256" key="2">
    <source>
        <dbReference type="ARBA" id="ARBA00022603"/>
    </source>
</evidence>
<evidence type="ECO:0000256" key="9">
    <source>
        <dbReference type="RuleBase" id="RU362026"/>
    </source>
</evidence>
<dbReference type="Pfam" id="PF01555">
    <property type="entry name" value="N6_N4_Mtase"/>
    <property type="match status" value="1"/>
</dbReference>
<evidence type="ECO:0000256" key="6">
    <source>
        <dbReference type="ARBA" id="ARBA00023125"/>
    </source>
</evidence>
<keyword evidence="12" id="KW-1185">Reference proteome</keyword>
<dbReference type="InterPro" id="IPR001091">
    <property type="entry name" value="RM_Methyltransferase"/>
</dbReference>
<dbReference type="GO" id="GO:0009007">
    <property type="term" value="F:site-specific DNA-methyltransferase (adenine-specific) activity"/>
    <property type="evidence" value="ECO:0007669"/>
    <property type="project" value="UniProtKB-EC"/>
</dbReference>
<organism evidence="11 12">
    <name type="scientific">Allopontixanthobacter confluentis</name>
    <dbReference type="NCBI Taxonomy" id="1849021"/>
    <lineage>
        <taxon>Bacteria</taxon>
        <taxon>Pseudomonadati</taxon>
        <taxon>Pseudomonadota</taxon>
        <taxon>Alphaproteobacteria</taxon>
        <taxon>Sphingomonadales</taxon>
        <taxon>Erythrobacteraceae</taxon>
        <taxon>Allopontixanthobacter</taxon>
    </lineage>
</organism>
<protein>
    <recommendedName>
        <fullName evidence="9">Methyltransferase</fullName>
        <ecNumber evidence="9">2.1.1.-</ecNumber>
    </recommendedName>
</protein>
<keyword evidence="2" id="KW-0489">Methyltransferase</keyword>
<evidence type="ECO:0000256" key="3">
    <source>
        <dbReference type="ARBA" id="ARBA00022679"/>
    </source>
</evidence>
<dbReference type="InterPro" id="IPR017985">
    <property type="entry name" value="MeTrfase_CN4_CS"/>
</dbReference>
<dbReference type="GO" id="GO:0015667">
    <property type="term" value="F:site-specific DNA-methyltransferase (cytosine-N4-specific) activity"/>
    <property type="evidence" value="ECO:0007669"/>
    <property type="project" value="UniProtKB-EC"/>
</dbReference>
<sequence>MNAELDIHSETNTPHDLIIPPLGLCEKTAPDVIGANDNGPKSKIEFYNGDCLAVMKTLPSESIDLIITSPPYNLGETLPSWRPKGERREPGYDGYDDNMSEEDYRIWQPKCLREMWRLLSPRGAIFYNHKPRIKQKVLDTRLGLIPPEIPLHQIIAWFTRSAFQPSLHHFAPAHQWLMILSKPDWRLRNTGVSGLGDVWDIAIERNNFHPYPFPVSLPQRIIETSLHNATILDPFGGSGSTALAAKLCGKSCISIDQSVEYVGKARDRFGPDVDWQEGQVNGFDHWQTSYQHEEQLRSSSTFVLESAKKAFARTRPRRTAKDMLADRNKVIEGIDRTCEQIAVGEASPFRGWYEVRNAHAEVTLRWGQKKIELPHGETETIVKRVNLGDYYLSLKQEVQAGNLDKEILNAKGSVKKRRKLSESKRVQMAERRKETLRARAAEASAGQIGTPCGPVLLPVRLHIADQSREVAA</sequence>
<dbReference type="OrthoDB" id="7806498at2"/>
<evidence type="ECO:0000256" key="4">
    <source>
        <dbReference type="ARBA" id="ARBA00022691"/>
    </source>
</evidence>
<comment type="caution">
    <text evidence="11">The sequence shown here is derived from an EMBL/GenBank/DDBJ whole genome shotgun (WGS) entry which is preliminary data.</text>
</comment>
<dbReference type="PRINTS" id="PR00508">
    <property type="entry name" value="S21N4MTFRASE"/>
</dbReference>
<comment type="catalytic activity">
    <reaction evidence="8">
        <text>a 2'-deoxycytidine in DNA + S-adenosyl-L-methionine = an N(4)-methyl-2'-deoxycytidine in DNA + S-adenosyl-L-homocysteine + H(+)</text>
        <dbReference type="Rhea" id="RHEA:16857"/>
        <dbReference type="Rhea" id="RHEA-COMP:11369"/>
        <dbReference type="Rhea" id="RHEA-COMP:13674"/>
        <dbReference type="ChEBI" id="CHEBI:15378"/>
        <dbReference type="ChEBI" id="CHEBI:57856"/>
        <dbReference type="ChEBI" id="CHEBI:59789"/>
        <dbReference type="ChEBI" id="CHEBI:85452"/>
        <dbReference type="ChEBI" id="CHEBI:137933"/>
        <dbReference type="EC" id="2.1.1.113"/>
    </reaction>
</comment>
<dbReference type="Proteomes" id="UP000473531">
    <property type="component" value="Unassembled WGS sequence"/>
</dbReference>
<dbReference type="PROSITE" id="PS00093">
    <property type="entry name" value="N4_MTASE"/>
    <property type="match status" value="1"/>
</dbReference>
<dbReference type="RefSeq" id="WP_160602431.1">
    <property type="nucleotide sequence ID" value="NZ_WTYU01000003.1"/>
</dbReference>
<dbReference type="EC" id="2.1.1.-" evidence="9"/>
<evidence type="ECO:0000313" key="11">
    <source>
        <dbReference type="EMBL" id="MXP15818.1"/>
    </source>
</evidence>
<comment type="similarity">
    <text evidence="1">Belongs to the N(4)/N(6)-methyltransferase family. N(4) subfamily.</text>
</comment>
<dbReference type="SUPFAM" id="SSF53335">
    <property type="entry name" value="S-adenosyl-L-methionine-dependent methyltransferases"/>
    <property type="match status" value="1"/>
</dbReference>
<dbReference type="AlphaFoldDB" id="A0A6L7GLT9"/>
<dbReference type="InterPro" id="IPR002941">
    <property type="entry name" value="DNA_methylase_N4/N6"/>
</dbReference>
<evidence type="ECO:0000256" key="8">
    <source>
        <dbReference type="ARBA" id="ARBA00049120"/>
    </source>
</evidence>
<dbReference type="GO" id="GO:0008170">
    <property type="term" value="F:N-methyltransferase activity"/>
    <property type="evidence" value="ECO:0007669"/>
    <property type="project" value="InterPro"/>
</dbReference>